<sequence length="372" mass="42249">MAKIIFSLIIFIHGLIHFLGFVKAFNLAQVDQLTQEISKPVGLLWLLSSILFLLVLLFYLNQNGLWWKVGAITVTLSQILIILSWGDTKFGTIANIIIIVPIIIAIVGQLPSSYQNQFKTEVEKRLNQDTDEVFMSEKDIAHLPLPVQKYLRYTGAIGKKKIHNFRAVFQGQFKPSPGSGYLDVTAIQYNFFDQPSRIFFMDSSMYGIPIEGLHMYIGSTASMQIKMASLIEVVNARGPEMNKSETVTLFNDMCFLAPATLIDKNIQWQGIDSTTVNATYTNQGNTIKATLFFNENGELINFSSQDRSESADGKSFTNYKWTTPLSDYQDFDGRKLASHGEAVWHKPEGEYTYTKLHLVQINYNYDELEWVK</sequence>
<proteinExistence type="predicted"/>
<keyword evidence="3" id="KW-1185">Reference proteome</keyword>
<feature type="transmembrane region" description="Helical" evidence="1">
    <location>
        <begin position="6"/>
        <end position="28"/>
    </location>
</feature>
<name>A0A521F1B8_9BACT</name>
<keyword evidence="1" id="KW-1133">Transmembrane helix</keyword>
<feature type="transmembrane region" description="Helical" evidence="1">
    <location>
        <begin position="65"/>
        <end position="85"/>
    </location>
</feature>
<organism evidence="2 3">
    <name type="scientific">Fodinibius sediminis</name>
    <dbReference type="NCBI Taxonomy" id="1214077"/>
    <lineage>
        <taxon>Bacteria</taxon>
        <taxon>Pseudomonadati</taxon>
        <taxon>Balneolota</taxon>
        <taxon>Balneolia</taxon>
        <taxon>Balneolales</taxon>
        <taxon>Balneolaceae</taxon>
        <taxon>Fodinibius</taxon>
    </lineage>
</organism>
<feature type="transmembrane region" description="Helical" evidence="1">
    <location>
        <begin position="40"/>
        <end position="59"/>
    </location>
</feature>
<gene>
    <name evidence="2" type="ORF">SAMN06265218_12133</name>
</gene>
<evidence type="ECO:0000313" key="3">
    <source>
        <dbReference type="Proteomes" id="UP000317593"/>
    </source>
</evidence>
<dbReference type="EMBL" id="FXTH01000021">
    <property type="protein sequence ID" value="SMO89953.1"/>
    <property type="molecule type" value="Genomic_DNA"/>
</dbReference>
<dbReference type="OrthoDB" id="9786534at2"/>
<keyword evidence="1" id="KW-0812">Transmembrane</keyword>
<dbReference type="Proteomes" id="UP000317593">
    <property type="component" value="Unassembled WGS sequence"/>
</dbReference>
<dbReference type="RefSeq" id="WP_142715846.1">
    <property type="nucleotide sequence ID" value="NZ_FXTH01000021.1"/>
</dbReference>
<dbReference type="InterPro" id="IPR046674">
    <property type="entry name" value="DUF6544"/>
</dbReference>
<protein>
    <submittedName>
        <fullName evidence="2">Uncharacterized protein</fullName>
    </submittedName>
</protein>
<reference evidence="2 3" key="1">
    <citation type="submission" date="2017-05" db="EMBL/GenBank/DDBJ databases">
        <authorList>
            <person name="Varghese N."/>
            <person name="Submissions S."/>
        </authorList>
    </citation>
    <scope>NUCLEOTIDE SEQUENCE [LARGE SCALE GENOMIC DNA]</scope>
    <source>
        <strain evidence="2 3">DSM 21194</strain>
    </source>
</reference>
<evidence type="ECO:0000313" key="2">
    <source>
        <dbReference type="EMBL" id="SMO89953.1"/>
    </source>
</evidence>
<dbReference type="AlphaFoldDB" id="A0A521F1B8"/>
<accession>A0A521F1B8</accession>
<feature type="transmembrane region" description="Helical" evidence="1">
    <location>
        <begin position="92"/>
        <end position="110"/>
    </location>
</feature>
<evidence type="ECO:0000256" key="1">
    <source>
        <dbReference type="SAM" id="Phobius"/>
    </source>
</evidence>
<dbReference type="Pfam" id="PF20181">
    <property type="entry name" value="DUF6544"/>
    <property type="match status" value="1"/>
</dbReference>
<keyword evidence="1" id="KW-0472">Membrane</keyword>